<gene>
    <name evidence="1" type="ORF">NLU13_6160</name>
</gene>
<dbReference type="EMBL" id="JAPDFR010000005">
    <property type="protein sequence ID" value="KAK0386323.1"/>
    <property type="molecule type" value="Genomic_DNA"/>
</dbReference>
<sequence>MPVPAQFQRHDHQYCIAVVVAVHMSISSHSLRAQFRTARAPALPAIRIRGHFADKGASKYGVQYIIVFPGNPIALPHFRLNVRVVLWDRRLGVTRSQQQIPSAPPNFCDDTSRHQNRVEQKHANSLGTKPLIISIGPSDLCKRHCPPLTQGDLTSLSRQQGACAIAKGGSRSPPTDPSQLLHKKQSKRLRSFARSFVRPGHLDCGDRVQLEAAYSVLSRRQGLLVPWQQQQDHRFTTTFDLEYFQPSTTHTQITYPPALGLSRP</sequence>
<name>A0AA39GGN7_SARSR</name>
<evidence type="ECO:0000313" key="1">
    <source>
        <dbReference type="EMBL" id="KAK0386323.1"/>
    </source>
</evidence>
<dbReference type="AlphaFoldDB" id="A0AA39GGN7"/>
<comment type="caution">
    <text evidence="1">The sequence shown here is derived from an EMBL/GenBank/DDBJ whole genome shotgun (WGS) entry which is preliminary data.</text>
</comment>
<evidence type="ECO:0000313" key="2">
    <source>
        <dbReference type="Proteomes" id="UP001175261"/>
    </source>
</evidence>
<reference evidence="1" key="1">
    <citation type="submission" date="2022-10" db="EMBL/GenBank/DDBJ databases">
        <title>Determination and structural analysis of whole genome sequence of Sarocladium strictum F4-1.</title>
        <authorList>
            <person name="Hu L."/>
            <person name="Jiang Y."/>
        </authorList>
    </citation>
    <scope>NUCLEOTIDE SEQUENCE</scope>
    <source>
        <strain evidence="1">F4-1</strain>
    </source>
</reference>
<keyword evidence="2" id="KW-1185">Reference proteome</keyword>
<proteinExistence type="predicted"/>
<protein>
    <submittedName>
        <fullName evidence="1">Uncharacterized protein</fullName>
    </submittedName>
</protein>
<dbReference type="Proteomes" id="UP001175261">
    <property type="component" value="Unassembled WGS sequence"/>
</dbReference>
<organism evidence="1 2">
    <name type="scientific">Sarocladium strictum</name>
    <name type="common">Black bundle disease fungus</name>
    <name type="synonym">Acremonium strictum</name>
    <dbReference type="NCBI Taxonomy" id="5046"/>
    <lineage>
        <taxon>Eukaryota</taxon>
        <taxon>Fungi</taxon>
        <taxon>Dikarya</taxon>
        <taxon>Ascomycota</taxon>
        <taxon>Pezizomycotina</taxon>
        <taxon>Sordariomycetes</taxon>
        <taxon>Hypocreomycetidae</taxon>
        <taxon>Hypocreales</taxon>
        <taxon>Sarocladiaceae</taxon>
        <taxon>Sarocladium</taxon>
    </lineage>
</organism>
<accession>A0AA39GGN7</accession>